<proteinExistence type="predicted"/>
<evidence type="ECO:0000313" key="3">
    <source>
        <dbReference type="Proteomes" id="UP000275078"/>
    </source>
</evidence>
<dbReference type="AlphaFoldDB" id="A0A3N4I9H1"/>
<gene>
    <name evidence="2" type="ORF">BJ508DRAFT_307212</name>
</gene>
<protein>
    <submittedName>
        <fullName evidence="2">Uncharacterized protein</fullName>
    </submittedName>
</protein>
<accession>A0A3N4I9H1</accession>
<name>A0A3N4I9H1_ASCIM</name>
<organism evidence="2 3">
    <name type="scientific">Ascobolus immersus RN42</name>
    <dbReference type="NCBI Taxonomy" id="1160509"/>
    <lineage>
        <taxon>Eukaryota</taxon>
        <taxon>Fungi</taxon>
        <taxon>Dikarya</taxon>
        <taxon>Ascomycota</taxon>
        <taxon>Pezizomycotina</taxon>
        <taxon>Pezizomycetes</taxon>
        <taxon>Pezizales</taxon>
        <taxon>Ascobolaceae</taxon>
        <taxon>Ascobolus</taxon>
    </lineage>
</organism>
<evidence type="ECO:0000313" key="2">
    <source>
        <dbReference type="EMBL" id="RPA80780.1"/>
    </source>
</evidence>
<keyword evidence="3" id="KW-1185">Reference proteome</keyword>
<reference evidence="2 3" key="1">
    <citation type="journal article" date="2018" name="Nat. Ecol. Evol.">
        <title>Pezizomycetes genomes reveal the molecular basis of ectomycorrhizal truffle lifestyle.</title>
        <authorList>
            <person name="Murat C."/>
            <person name="Payen T."/>
            <person name="Noel B."/>
            <person name="Kuo A."/>
            <person name="Morin E."/>
            <person name="Chen J."/>
            <person name="Kohler A."/>
            <person name="Krizsan K."/>
            <person name="Balestrini R."/>
            <person name="Da Silva C."/>
            <person name="Montanini B."/>
            <person name="Hainaut M."/>
            <person name="Levati E."/>
            <person name="Barry K.W."/>
            <person name="Belfiori B."/>
            <person name="Cichocki N."/>
            <person name="Clum A."/>
            <person name="Dockter R.B."/>
            <person name="Fauchery L."/>
            <person name="Guy J."/>
            <person name="Iotti M."/>
            <person name="Le Tacon F."/>
            <person name="Lindquist E.A."/>
            <person name="Lipzen A."/>
            <person name="Malagnac F."/>
            <person name="Mello A."/>
            <person name="Molinier V."/>
            <person name="Miyauchi S."/>
            <person name="Poulain J."/>
            <person name="Riccioni C."/>
            <person name="Rubini A."/>
            <person name="Sitrit Y."/>
            <person name="Splivallo R."/>
            <person name="Traeger S."/>
            <person name="Wang M."/>
            <person name="Zifcakova L."/>
            <person name="Wipf D."/>
            <person name="Zambonelli A."/>
            <person name="Paolocci F."/>
            <person name="Nowrousian M."/>
            <person name="Ottonello S."/>
            <person name="Baldrian P."/>
            <person name="Spatafora J.W."/>
            <person name="Henrissat B."/>
            <person name="Nagy L.G."/>
            <person name="Aury J.M."/>
            <person name="Wincker P."/>
            <person name="Grigoriev I.V."/>
            <person name="Bonfante P."/>
            <person name="Martin F.M."/>
        </authorList>
    </citation>
    <scope>NUCLEOTIDE SEQUENCE [LARGE SCALE GENOMIC DNA]</scope>
    <source>
        <strain evidence="2 3">RN42</strain>
    </source>
</reference>
<sequence length="216" mass="24088">MAISLLPEQVIGNLALLGGAEEPNEMFTLVQECMPNLSHMEESPVERTESIEIKPRSVREFAKRPDSSERGLYTIHKLLDYTNWCDLPNIHTRPQYRSRKGRKGVITEAGRTSVSKKQSMRNPIGSEAELGLAIGGQLHRKSPHITKESVVNDGRGHHSSTADQEPPASSPVHSTTRPMKLIGSCRRPPYPFVFQPPHSSPQCRPIRLKIVELESG</sequence>
<feature type="region of interest" description="Disordered" evidence="1">
    <location>
        <begin position="149"/>
        <end position="183"/>
    </location>
</feature>
<dbReference type="EMBL" id="ML119685">
    <property type="protein sequence ID" value="RPA80780.1"/>
    <property type="molecule type" value="Genomic_DNA"/>
</dbReference>
<evidence type="ECO:0000256" key="1">
    <source>
        <dbReference type="SAM" id="MobiDB-lite"/>
    </source>
</evidence>
<dbReference type="Proteomes" id="UP000275078">
    <property type="component" value="Unassembled WGS sequence"/>
</dbReference>